<dbReference type="Gene3D" id="1.20.120.450">
    <property type="entry name" value="dinb family like domain"/>
    <property type="match status" value="1"/>
</dbReference>
<dbReference type="Proteomes" id="UP000016843">
    <property type="component" value="Unassembled WGS sequence"/>
</dbReference>
<keyword evidence="3" id="KW-1185">Reference proteome</keyword>
<dbReference type="SUPFAM" id="SSF109854">
    <property type="entry name" value="DinB/YfiT-like putative metalloenzymes"/>
    <property type="match status" value="1"/>
</dbReference>
<organism evidence="2 3">
    <name type="scientific">Rhodonellum psychrophilum GCM71 = DSM 17998</name>
    <dbReference type="NCBI Taxonomy" id="1123057"/>
    <lineage>
        <taxon>Bacteria</taxon>
        <taxon>Pseudomonadati</taxon>
        <taxon>Bacteroidota</taxon>
        <taxon>Cytophagia</taxon>
        <taxon>Cytophagales</taxon>
        <taxon>Cytophagaceae</taxon>
        <taxon>Rhodonellum</taxon>
    </lineage>
</organism>
<dbReference type="AlphaFoldDB" id="U5C3B1"/>
<name>U5C3B1_9BACT</name>
<sequence length="198" mass="22732">MDAQTERKASLYSRKFSCNHFPLNTISMKSLVIAFFFLCTIPHLQAQQYFEAQYPKVWERAAAYTHAVAEQMPEDQYGFRSAAGAMSFGEQLLHIVDNISFLAGRISGETRLFYNKADRENLSKAQIIDILETANQHVAELISGISSDELQTSTTFKDVEMTHENLFYLLRDHQVHHRGQCLVYMRMVEVNAPPYVGW</sequence>
<reference evidence="2 3" key="1">
    <citation type="journal article" date="2013" name="Genome Announc.">
        <title>Draft Genome Sequence of the Psychrophilic and Alkaliphilic Rhodonellum psychrophilum Strain GCM71T.</title>
        <authorList>
            <person name="Hauptmann A.L."/>
            <person name="Glaring M.A."/>
            <person name="Hallin P.F."/>
            <person name="Prieme A."/>
            <person name="Stougaard P."/>
        </authorList>
    </citation>
    <scope>NUCLEOTIDE SEQUENCE [LARGE SCALE GENOMIC DNA]</scope>
    <source>
        <strain evidence="2 3">GCM71</strain>
    </source>
</reference>
<evidence type="ECO:0000259" key="1">
    <source>
        <dbReference type="Pfam" id="PF12867"/>
    </source>
</evidence>
<evidence type="ECO:0000313" key="3">
    <source>
        <dbReference type="Proteomes" id="UP000016843"/>
    </source>
</evidence>
<dbReference type="InterPro" id="IPR024775">
    <property type="entry name" value="DinB-like"/>
</dbReference>
<gene>
    <name evidence="2" type="ORF">P872_14760</name>
</gene>
<comment type="caution">
    <text evidence="2">The sequence shown here is derived from an EMBL/GenBank/DDBJ whole genome shotgun (WGS) entry which is preliminary data.</text>
</comment>
<dbReference type="EMBL" id="AWXR01000005">
    <property type="protein sequence ID" value="ERM84304.1"/>
    <property type="molecule type" value="Genomic_DNA"/>
</dbReference>
<feature type="domain" description="DinB-like" evidence="1">
    <location>
        <begin position="58"/>
        <end position="181"/>
    </location>
</feature>
<accession>U5C3B1</accession>
<protein>
    <recommendedName>
        <fullName evidence="1">DinB-like domain-containing protein</fullName>
    </recommendedName>
</protein>
<dbReference type="Pfam" id="PF12867">
    <property type="entry name" value="DinB_2"/>
    <property type="match status" value="1"/>
</dbReference>
<evidence type="ECO:0000313" key="2">
    <source>
        <dbReference type="EMBL" id="ERM84304.1"/>
    </source>
</evidence>
<proteinExistence type="predicted"/>
<dbReference type="eggNOG" id="COG2318">
    <property type="taxonomic scope" value="Bacteria"/>
</dbReference>
<dbReference type="InterPro" id="IPR034660">
    <property type="entry name" value="DinB/YfiT-like"/>
</dbReference>